<dbReference type="OrthoDB" id="9809699at2"/>
<keyword evidence="4 5" id="KW-0472">Membrane</keyword>
<comment type="subcellular location">
    <subcellularLocation>
        <location evidence="1">Membrane</location>
        <topology evidence="1">Multi-pass membrane protein</topology>
    </subcellularLocation>
</comment>
<feature type="transmembrane region" description="Helical" evidence="5">
    <location>
        <begin position="15"/>
        <end position="35"/>
    </location>
</feature>
<dbReference type="PANTHER" id="PTHR43027:SF1">
    <property type="entry name" value="DOXORUBICIN RESISTANCE ABC TRANSPORTER PERMEASE PROTEIN DRRC-RELATED"/>
    <property type="match status" value="1"/>
</dbReference>
<evidence type="ECO:0000259" key="6">
    <source>
        <dbReference type="Pfam" id="PF01061"/>
    </source>
</evidence>
<keyword evidence="8" id="KW-1185">Reference proteome</keyword>
<feature type="domain" description="ABC-2 type transporter transmembrane" evidence="6">
    <location>
        <begin position="136"/>
        <end position="287"/>
    </location>
</feature>
<dbReference type="Pfam" id="PF01061">
    <property type="entry name" value="ABC2_membrane"/>
    <property type="match status" value="1"/>
</dbReference>
<dbReference type="GO" id="GO:0016020">
    <property type="term" value="C:membrane"/>
    <property type="evidence" value="ECO:0007669"/>
    <property type="project" value="UniProtKB-SubCell"/>
</dbReference>
<sequence length="331" mass="37023">MVFYSFLVVNFRNKFLFFMNILLPVVFIILFGAVFGKQESGQSVGYFSDRPLSFEAAGWQELENIPDNDEIEKSSFDAIVVAREGKIDVYIKSALFENSYDLEAFKLKYASANRTSIINVKAHQITIGKNLSDLEYIMIGVISISLLSVGLNAGVNIYTDYVRYGLFKRLATTPISASNLLISSVGANIITGLISSFLVILTSKILFKADIVIPPSRVPIYILVVISSVLLNLALGALIGLSFRKAAKGVAQLLYTLFIFFSGVYFPIEFMPKSYRIVSYITTPRYVHMLFQKVYDIDVLSNTAFFILVTSFTLLGFIVGSYSIKLHLKQR</sequence>
<dbReference type="STRING" id="1121883.SAMN02745226_01563"/>
<dbReference type="RefSeq" id="WP_072760198.1">
    <property type="nucleotide sequence ID" value="NZ_FRDJ01000009.1"/>
</dbReference>
<dbReference type="EMBL" id="FRDJ01000009">
    <property type="protein sequence ID" value="SHN65936.1"/>
    <property type="molecule type" value="Genomic_DNA"/>
</dbReference>
<name>A0A1M7T5G3_FERGO</name>
<organism evidence="7 8">
    <name type="scientific">Fervidobacterium gondwanense DSM 13020</name>
    <dbReference type="NCBI Taxonomy" id="1121883"/>
    <lineage>
        <taxon>Bacteria</taxon>
        <taxon>Thermotogati</taxon>
        <taxon>Thermotogota</taxon>
        <taxon>Thermotogae</taxon>
        <taxon>Thermotogales</taxon>
        <taxon>Fervidobacteriaceae</taxon>
        <taxon>Fervidobacterium</taxon>
    </lineage>
</organism>
<dbReference type="InterPro" id="IPR052902">
    <property type="entry name" value="ABC-2_transporter"/>
</dbReference>
<feature type="transmembrane region" description="Helical" evidence="5">
    <location>
        <begin position="250"/>
        <end position="268"/>
    </location>
</feature>
<feature type="transmembrane region" description="Helical" evidence="5">
    <location>
        <begin position="180"/>
        <end position="200"/>
    </location>
</feature>
<gene>
    <name evidence="7" type="ORF">SAMN02745226_01563</name>
</gene>
<evidence type="ECO:0000313" key="8">
    <source>
        <dbReference type="Proteomes" id="UP000184207"/>
    </source>
</evidence>
<dbReference type="PANTHER" id="PTHR43027">
    <property type="entry name" value="DOXORUBICIN RESISTANCE ABC TRANSPORTER PERMEASE PROTEIN DRRC-RELATED"/>
    <property type="match status" value="1"/>
</dbReference>
<evidence type="ECO:0000256" key="4">
    <source>
        <dbReference type="ARBA" id="ARBA00023136"/>
    </source>
</evidence>
<accession>A0A1M7T5G3</accession>
<protein>
    <submittedName>
        <fullName evidence="7">ABC-2 type transport system permease protein</fullName>
    </submittedName>
</protein>
<keyword evidence="2 5" id="KW-0812">Transmembrane</keyword>
<evidence type="ECO:0000313" key="7">
    <source>
        <dbReference type="EMBL" id="SHN65936.1"/>
    </source>
</evidence>
<evidence type="ECO:0000256" key="3">
    <source>
        <dbReference type="ARBA" id="ARBA00022989"/>
    </source>
</evidence>
<dbReference type="AlphaFoldDB" id="A0A1M7T5G3"/>
<feature type="transmembrane region" description="Helical" evidence="5">
    <location>
        <begin position="136"/>
        <end position="159"/>
    </location>
</feature>
<dbReference type="Proteomes" id="UP000184207">
    <property type="component" value="Unassembled WGS sequence"/>
</dbReference>
<dbReference type="InterPro" id="IPR013525">
    <property type="entry name" value="ABC2_TM"/>
</dbReference>
<dbReference type="GO" id="GO:0140359">
    <property type="term" value="F:ABC-type transporter activity"/>
    <property type="evidence" value="ECO:0007669"/>
    <property type="project" value="InterPro"/>
</dbReference>
<evidence type="ECO:0000256" key="5">
    <source>
        <dbReference type="SAM" id="Phobius"/>
    </source>
</evidence>
<feature type="transmembrane region" description="Helical" evidence="5">
    <location>
        <begin position="220"/>
        <end position="243"/>
    </location>
</feature>
<proteinExistence type="predicted"/>
<evidence type="ECO:0000256" key="2">
    <source>
        <dbReference type="ARBA" id="ARBA00022692"/>
    </source>
</evidence>
<evidence type="ECO:0000256" key="1">
    <source>
        <dbReference type="ARBA" id="ARBA00004141"/>
    </source>
</evidence>
<reference evidence="8" key="1">
    <citation type="submission" date="2016-12" db="EMBL/GenBank/DDBJ databases">
        <authorList>
            <person name="Varghese N."/>
            <person name="Submissions S."/>
        </authorList>
    </citation>
    <scope>NUCLEOTIDE SEQUENCE [LARGE SCALE GENOMIC DNA]</scope>
    <source>
        <strain evidence="8">DSM 13020</strain>
    </source>
</reference>
<keyword evidence="3 5" id="KW-1133">Transmembrane helix</keyword>
<feature type="transmembrane region" description="Helical" evidence="5">
    <location>
        <begin position="304"/>
        <end position="324"/>
    </location>
</feature>